<feature type="region of interest" description="Disordered" evidence="1">
    <location>
        <begin position="645"/>
        <end position="687"/>
    </location>
</feature>
<accession>A0ABV4WEH8</accession>
<feature type="region of interest" description="Disordered" evidence="1">
    <location>
        <begin position="341"/>
        <end position="360"/>
    </location>
</feature>
<comment type="caution">
    <text evidence="2">The sequence shown here is derived from an EMBL/GenBank/DDBJ whole genome shotgun (WGS) entry which is preliminary data.</text>
</comment>
<evidence type="ECO:0000313" key="3">
    <source>
        <dbReference type="Proteomes" id="UP001576780"/>
    </source>
</evidence>
<sequence>MGRVFTPDGQILGRNPYGGGGRGGGGGFGGFGGGGRGGFGGGGRGGGGYGGGFRLPDSSGRGSYGGGRGGGGYGGGGSRPTRLPGLNNIVRFPRAPRLPNRVPNVDLRLPRFPDFRGTFRLPNPRFPNLSFPPLPNFFNPPSQPNRGSRQDRRTPQSQSQPQAQTTTPPPTGNNTERFPEQPSGGIQIDAGFVFTGDIKIKVTREVGNFYSDSIRGSFPHGFSTSERVFEVYVENFRGIYKSVASASISDSTDAYSFNQYSYYYIIASSLQYVNWTRITQFGFPVYQIPYENFGIGNESSSFGYSTYQYIQNGQLRIGETINKGWSRVTVTVETIPANPLNSPNPWTNTNTSIDYDNDTELDEDDMPCDRCRAEEMIWYLRSMRATIPVNQTSITKLPTGDLLTVDSTGMKTVFCLPGTQEAIKEQFNLLAEIKKRTAHAFNQARRAKVMTRIMQILNITDVFLNIHNAMMISADISETFFDSIFFVIDSIPRILDDIPLVGGFFETEEWQGFDSKELIVKKLDEVGKAAFGVETWEQAKAKWAAFNNIIRTGNTMLMNMKDLRDCHGDLAEMAAERIAKVNNALIKAGVLDENGNWMAENVSRRSAFLDKLERIEESGVVNTAVFFQTMASGVLDIQETKRDLDESRQEFKNAIRDGAQTLSGQETESKTASQGADSTRDDAKPAE</sequence>
<feature type="compositionally biased region" description="Gly residues" evidence="1">
    <location>
        <begin position="16"/>
        <end position="53"/>
    </location>
</feature>
<name>A0ABV4WEH8_9CYAN</name>
<feature type="compositionally biased region" description="Low complexity" evidence="1">
    <location>
        <begin position="155"/>
        <end position="166"/>
    </location>
</feature>
<dbReference type="RefSeq" id="WP_413275941.1">
    <property type="nucleotide sequence ID" value="NZ_JBHFNT010000035.1"/>
</dbReference>
<organism evidence="2 3">
    <name type="scientific">Floridaenema evergladense BLCC-F167</name>
    <dbReference type="NCBI Taxonomy" id="3153639"/>
    <lineage>
        <taxon>Bacteria</taxon>
        <taxon>Bacillati</taxon>
        <taxon>Cyanobacteriota</taxon>
        <taxon>Cyanophyceae</taxon>
        <taxon>Oscillatoriophycideae</taxon>
        <taxon>Aerosakkonematales</taxon>
        <taxon>Aerosakkonemataceae</taxon>
        <taxon>Floridanema</taxon>
        <taxon>Floridanema evergladense</taxon>
    </lineage>
</organism>
<reference evidence="2 3" key="1">
    <citation type="submission" date="2024-09" db="EMBL/GenBank/DDBJ databases">
        <title>Floridaenema gen nov. (Aerosakkonemataceae, Aerosakkonematales ord. nov., Cyanobacteria) from benthic tropical and subtropical fresh waters, with the description of four new species.</title>
        <authorList>
            <person name="Moretto J.A."/>
            <person name="Berthold D.E."/>
            <person name="Lefler F.W."/>
            <person name="Huang I.-S."/>
            <person name="Laughinghouse H. IV."/>
        </authorList>
    </citation>
    <scope>NUCLEOTIDE SEQUENCE [LARGE SCALE GENOMIC DNA]</scope>
    <source>
        <strain evidence="2 3">BLCC-F167</strain>
    </source>
</reference>
<evidence type="ECO:0000256" key="1">
    <source>
        <dbReference type="SAM" id="MobiDB-lite"/>
    </source>
</evidence>
<feature type="compositionally biased region" description="Basic and acidic residues" evidence="1">
    <location>
        <begin position="645"/>
        <end position="655"/>
    </location>
</feature>
<feature type="region of interest" description="Disordered" evidence="1">
    <location>
        <begin position="1"/>
        <end position="84"/>
    </location>
</feature>
<feature type="compositionally biased region" description="Polar residues" evidence="1">
    <location>
        <begin position="660"/>
        <end position="677"/>
    </location>
</feature>
<proteinExistence type="predicted"/>
<protein>
    <submittedName>
        <fullName evidence="2">Uncharacterized protein</fullName>
    </submittedName>
</protein>
<dbReference type="Proteomes" id="UP001576780">
    <property type="component" value="Unassembled WGS sequence"/>
</dbReference>
<dbReference type="EMBL" id="JBHFNT010000035">
    <property type="protein sequence ID" value="MFB2833484.1"/>
    <property type="molecule type" value="Genomic_DNA"/>
</dbReference>
<keyword evidence="3" id="KW-1185">Reference proteome</keyword>
<evidence type="ECO:0000313" key="2">
    <source>
        <dbReference type="EMBL" id="MFB2833484.1"/>
    </source>
</evidence>
<feature type="compositionally biased region" description="Gly residues" evidence="1">
    <location>
        <begin position="62"/>
        <end position="78"/>
    </location>
</feature>
<feature type="compositionally biased region" description="Low complexity" evidence="1">
    <location>
        <begin position="341"/>
        <end position="351"/>
    </location>
</feature>
<feature type="compositionally biased region" description="Basic and acidic residues" evidence="1">
    <location>
        <begin position="678"/>
        <end position="687"/>
    </location>
</feature>
<feature type="region of interest" description="Disordered" evidence="1">
    <location>
        <begin position="126"/>
        <end position="187"/>
    </location>
</feature>
<feature type="compositionally biased region" description="Low complexity" evidence="1">
    <location>
        <begin position="136"/>
        <end position="146"/>
    </location>
</feature>
<gene>
    <name evidence="2" type="ORF">ACE1CA_03025</name>
</gene>